<protein>
    <submittedName>
        <fullName evidence="2">Uncharacterized protein</fullName>
    </submittedName>
</protein>
<dbReference type="VEuPathDB" id="AmoebaDB:NfTy_008050"/>
<dbReference type="OMA" id="NGWANIL"/>
<dbReference type="EMBL" id="VFQX01000063">
    <property type="protein sequence ID" value="KAF0973037.1"/>
    <property type="molecule type" value="Genomic_DNA"/>
</dbReference>
<dbReference type="AlphaFoldDB" id="A0A6A5B579"/>
<evidence type="ECO:0000313" key="3">
    <source>
        <dbReference type="Proteomes" id="UP000444721"/>
    </source>
</evidence>
<keyword evidence="1" id="KW-0472">Membrane</keyword>
<accession>A0A6A5B579</accession>
<dbReference type="VEuPathDB" id="AmoebaDB:NF0023220"/>
<organism evidence="2 3">
    <name type="scientific">Naegleria fowleri</name>
    <name type="common">Brain eating amoeba</name>
    <dbReference type="NCBI Taxonomy" id="5763"/>
    <lineage>
        <taxon>Eukaryota</taxon>
        <taxon>Discoba</taxon>
        <taxon>Heterolobosea</taxon>
        <taxon>Tetramitia</taxon>
        <taxon>Eutetramitia</taxon>
        <taxon>Vahlkampfiidae</taxon>
        <taxon>Naegleria</taxon>
    </lineage>
</organism>
<dbReference type="RefSeq" id="XP_044557750.1">
    <property type="nucleotide sequence ID" value="XM_044712584.1"/>
</dbReference>
<dbReference type="OrthoDB" id="10258357at2759"/>
<name>A0A6A5B579_NAEFO</name>
<keyword evidence="1" id="KW-1133">Transmembrane helix</keyword>
<dbReference type="GeneID" id="68115919"/>
<gene>
    <name evidence="2" type="ORF">FDP41_008701</name>
</gene>
<dbReference type="Proteomes" id="UP000444721">
    <property type="component" value="Unassembled WGS sequence"/>
</dbReference>
<keyword evidence="3" id="KW-1185">Reference proteome</keyword>
<reference evidence="2 3" key="1">
    <citation type="journal article" date="2019" name="Sci. Rep.">
        <title>Nanopore sequencing improves the draft genome of the human pathogenic amoeba Naegleria fowleri.</title>
        <authorList>
            <person name="Liechti N."/>
            <person name="Schurch N."/>
            <person name="Bruggmann R."/>
            <person name="Wittwer M."/>
        </authorList>
    </citation>
    <scope>NUCLEOTIDE SEQUENCE [LARGE SCALE GENOMIC DNA]</scope>
    <source>
        <strain evidence="2 3">ATCC 30894</strain>
    </source>
</reference>
<evidence type="ECO:0000313" key="2">
    <source>
        <dbReference type="EMBL" id="KAF0973037.1"/>
    </source>
</evidence>
<keyword evidence="1" id="KW-0812">Transmembrane</keyword>
<comment type="caution">
    <text evidence="2">The sequence shown here is derived from an EMBL/GenBank/DDBJ whole genome shotgun (WGS) entry which is preliminary data.</text>
</comment>
<proteinExistence type="predicted"/>
<dbReference type="VEuPathDB" id="AmoebaDB:FDP41_008701"/>
<evidence type="ECO:0000256" key="1">
    <source>
        <dbReference type="SAM" id="Phobius"/>
    </source>
</evidence>
<feature type="transmembrane region" description="Helical" evidence="1">
    <location>
        <begin position="12"/>
        <end position="32"/>
    </location>
</feature>
<sequence length="429" mass="47923">MFSHRERPSSLFFISSNISSFILTVATTILLLSFHSHHGAIVDGSSSQNSAEFIRTNTYDTIMMMNSAMMMKTLSASIPSYNFTFGGRLTTTDLLQQIMASNRSTSGSSRESALATIASQFYAFRLPVRFSNNLNSNVLSERIEVIAFDKSNGNIYLIVNSYNVESYFYGKNASSSGSDSTIYPLFSEMMSPYFPTAFDGKSFVLIFEPNGYANILKQSDNATSCRTVLHMPSFKMFSPVNVRNQFVISNVYGMGGIQVMNKESGECLTFNNEGYLNNLMATFSACNKTNPNQLFVWTGAYLVPKYPTNDNMYYALKRDFAFGTSFLPFSSGFRYIRMTMQFVTPANYDLVRSDKILNFTDSNIEQFYKENTLLIDDNLKGNITALISQALNSSIISQLAFRWSGARSISMLCSMNLVALATVMVALLV</sequence>